<keyword evidence="2" id="KW-0677">Repeat</keyword>
<dbReference type="SMART" id="SM00320">
    <property type="entry name" value="WD40"/>
    <property type="match status" value="4"/>
</dbReference>
<evidence type="ECO:0000313" key="6">
    <source>
        <dbReference type="Proteomes" id="UP000033140"/>
    </source>
</evidence>
<dbReference type="Pfam" id="PF00400">
    <property type="entry name" value="WD40"/>
    <property type="match status" value="1"/>
</dbReference>
<reference evidence="5 6" key="1">
    <citation type="journal article" date="2011" name="J. Gen. Appl. Microbiol.">
        <title>Draft genome sequencing of the enigmatic yeast Saitoella complicata.</title>
        <authorList>
            <person name="Nishida H."/>
            <person name="Hamamoto M."/>
            <person name="Sugiyama J."/>
        </authorList>
    </citation>
    <scope>NUCLEOTIDE SEQUENCE [LARGE SCALE GENOMIC DNA]</scope>
    <source>
        <strain evidence="5 6">NRRL Y-17804</strain>
    </source>
</reference>
<dbReference type="EMBL" id="BACD03000003">
    <property type="protein sequence ID" value="GAO46363.1"/>
    <property type="molecule type" value="Genomic_DNA"/>
</dbReference>
<reference evidence="5 6" key="3">
    <citation type="journal article" date="2015" name="Genome Announc.">
        <title>Draft Genome Sequence of the Archiascomycetous Yeast Saitoella complicata.</title>
        <authorList>
            <person name="Yamauchi K."/>
            <person name="Kondo S."/>
            <person name="Hamamoto M."/>
            <person name="Takahashi Y."/>
            <person name="Ogura Y."/>
            <person name="Hayashi T."/>
            <person name="Nishida H."/>
        </authorList>
    </citation>
    <scope>NUCLEOTIDE SEQUENCE [LARGE SCALE GENOMIC DNA]</scope>
    <source>
        <strain evidence="5 6">NRRL Y-17804</strain>
    </source>
</reference>
<dbReference type="STRING" id="698492.A0A0E9N997"/>
<gene>
    <name evidence="5" type="ORF">G7K_0594-t1</name>
</gene>
<dbReference type="PANTHER" id="PTHR44472">
    <property type="entry name" value="DDB1- AND CUL4-ASSOCIATED FACTOR 4-RELATED"/>
    <property type="match status" value="1"/>
</dbReference>
<evidence type="ECO:0000256" key="3">
    <source>
        <dbReference type="PROSITE-ProRule" id="PRU00221"/>
    </source>
</evidence>
<feature type="region of interest" description="Disordered" evidence="4">
    <location>
        <begin position="30"/>
        <end position="64"/>
    </location>
</feature>
<protein>
    <submittedName>
        <fullName evidence="5">Uncharacterized protein</fullName>
    </submittedName>
</protein>
<feature type="compositionally biased region" description="Basic and acidic residues" evidence="4">
    <location>
        <begin position="45"/>
        <end position="56"/>
    </location>
</feature>
<evidence type="ECO:0000313" key="5">
    <source>
        <dbReference type="EMBL" id="GAO46363.1"/>
    </source>
</evidence>
<dbReference type="InterPro" id="IPR001680">
    <property type="entry name" value="WD40_rpt"/>
</dbReference>
<dbReference type="InterPro" id="IPR036322">
    <property type="entry name" value="WD40_repeat_dom_sf"/>
</dbReference>
<evidence type="ECO:0000256" key="4">
    <source>
        <dbReference type="SAM" id="MobiDB-lite"/>
    </source>
</evidence>
<name>A0A0E9N997_SAICN</name>
<keyword evidence="1 3" id="KW-0853">WD repeat</keyword>
<dbReference type="Gene3D" id="2.130.10.10">
    <property type="entry name" value="YVTN repeat-like/Quinoprotein amine dehydrogenase"/>
    <property type="match status" value="1"/>
</dbReference>
<sequence>MADPPDIPGFYYDKEKKRYFKVLPTHKAGQENNYSKDAVKRRKVEAHVKEQEEAKHNAPKPTRRLNTSLHSLASSSLSREITGSAVRDSAPKIWSKCLDKTTKDYELSSAYAGDGITAIDVEASGEKLYMGSARGLFGSTAISSKDSQTSYLGHFSSPVTSLNVSQSGHTIICTSLGNERGLAALQVWKNAPRDPAEQGVSAGETGLGLSVVFTPTNKGSLWTSTISKHDENTYAIGGTRLLMIARHTFDSGADTRRAQHKLPVRSDVFSTMFLEPDVLAAGCRDGTVQLFDTRVREAGVMKLRHGSSVTHMRNVQDHCLVVNGLQGSLEMYDLRAPRPHAPSASFGRQTDPVVSYQGHQNSHTFQLGFDVDAALGVVAAAGDDGSVRLWSLYTGTSLDTTKLNRGRKPTQIQTLRFFHTAEQEDTRLLIATRDIVESWAACMWGRPHISKRRENASFDRLQSSIWFDTITLSPSGLMSCSLSLLALPVMRCTRAIIPEHPDIV</sequence>
<dbReference type="PANTHER" id="PTHR44472:SF1">
    <property type="entry name" value="DDB1 AND CUL4 ASSOCIATED FACTOR 4"/>
    <property type="match status" value="1"/>
</dbReference>
<dbReference type="GO" id="GO:0080008">
    <property type="term" value="C:Cul4-RING E3 ubiquitin ligase complex"/>
    <property type="evidence" value="ECO:0007669"/>
    <property type="project" value="TreeGrafter"/>
</dbReference>
<dbReference type="InterPro" id="IPR052254">
    <property type="entry name" value="CUL4-DDB1_E3_ligase_receptor"/>
</dbReference>
<keyword evidence="6" id="KW-1185">Reference proteome</keyword>
<feature type="repeat" description="WD" evidence="3">
    <location>
        <begin position="378"/>
        <end position="400"/>
    </location>
</feature>
<proteinExistence type="predicted"/>
<comment type="caution">
    <text evidence="5">The sequence shown here is derived from an EMBL/GenBank/DDBJ whole genome shotgun (WGS) entry which is preliminary data.</text>
</comment>
<dbReference type="PROSITE" id="PS50082">
    <property type="entry name" value="WD_REPEATS_2"/>
    <property type="match status" value="1"/>
</dbReference>
<dbReference type="InterPro" id="IPR015943">
    <property type="entry name" value="WD40/YVTN_repeat-like_dom_sf"/>
</dbReference>
<dbReference type="AlphaFoldDB" id="A0A0E9N997"/>
<accession>A0A0E9N997</accession>
<dbReference type="SUPFAM" id="SSF50978">
    <property type="entry name" value="WD40 repeat-like"/>
    <property type="match status" value="1"/>
</dbReference>
<reference evidence="5 6" key="2">
    <citation type="journal article" date="2014" name="J. Gen. Appl. Microbiol.">
        <title>The early diverging ascomycetous budding yeast Saitoella complicata has three histone deacetylases belonging to the Clr6, Hos2, and Rpd3 lineages.</title>
        <authorList>
            <person name="Nishida H."/>
            <person name="Matsumoto T."/>
            <person name="Kondo S."/>
            <person name="Hamamoto M."/>
            <person name="Yoshikawa H."/>
        </authorList>
    </citation>
    <scope>NUCLEOTIDE SEQUENCE [LARGE SCALE GENOMIC DNA]</scope>
    <source>
        <strain evidence="5 6">NRRL Y-17804</strain>
    </source>
</reference>
<organism evidence="5 6">
    <name type="scientific">Saitoella complicata (strain BCRC 22490 / CBS 7301 / JCM 7358 / NBRC 10748 / NRRL Y-17804)</name>
    <dbReference type="NCBI Taxonomy" id="698492"/>
    <lineage>
        <taxon>Eukaryota</taxon>
        <taxon>Fungi</taxon>
        <taxon>Dikarya</taxon>
        <taxon>Ascomycota</taxon>
        <taxon>Taphrinomycotina</taxon>
        <taxon>Taphrinomycotina incertae sedis</taxon>
        <taxon>Saitoella</taxon>
    </lineage>
</organism>
<dbReference type="Proteomes" id="UP000033140">
    <property type="component" value="Unassembled WGS sequence"/>
</dbReference>
<dbReference type="OMA" id="SCWNGGI"/>
<evidence type="ECO:0000256" key="2">
    <source>
        <dbReference type="ARBA" id="ARBA00022737"/>
    </source>
</evidence>
<evidence type="ECO:0000256" key="1">
    <source>
        <dbReference type="ARBA" id="ARBA00022574"/>
    </source>
</evidence>